<dbReference type="Proteomes" id="UP000887574">
    <property type="component" value="Unplaced"/>
</dbReference>
<sequence length="124" mass="13711">MLKDCQDAYASGDDLDYSILDGHCESETSNSEEELSNAFQPPEIERDVAEPEVQGDVAVQIEGLPSGLVVGSDVMVPWPLSGKKKICAVVVEMSAEEITVQFGTGKRFPYLRYLWNKINVFLPE</sequence>
<keyword evidence="1" id="KW-1185">Reference proteome</keyword>
<accession>A0A915EU28</accession>
<dbReference type="AlphaFoldDB" id="A0A915EU28"/>
<protein>
    <submittedName>
        <fullName evidence="2">Uncharacterized protein</fullName>
    </submittedName>
</protein>
<evidence type="ECO:0000313" key="2">
    <source>
        <dbReference type="WBParaSite" id="jg9283"/>
    </source>
</evidence>
<evidence type="ECO:0000313" key="1">
    <source>
        <dbReference type="Proteomes" id="UP000887574"/>
    </source>
</evidence>
<name>A0A915EU28_9BILA</name>
<dbReference type="WBParaSite" id="jg9283">
    <property type="protein sequence ID" value="jg9283"/>
    <property type="gene ID" value="jg9283"/>
</dbReference>
<proteinExistence type="predicted"/>
<organism evidence="1 2">
    <name type="scientific">Ditylenchus dipsaci</name>
    <dbReference type="NCBI Taxonomy" id="166011"/>
    <lineage>
        <taxon>Eukaryota</taxon>
        <taxon>Metazoa</taxon>
        <taxon>Ecdysozoa</taxon>
        <taxon>Nematoda</taxon>
        <taxon>Chromadorea</taxon>
        <taxon>Rhabditida</taxon>
        <taxon>Tylenchina</taxon>
        <taxon>Tylenchomorpha</taxon>
        <taxon>Sphaerularioidea</taxon>
        <taxon>Anguinidae</taxon>
        <taxon>Anguininae</taxon>
        <taxon>Ditylenchus</taxon>
    </lineage>
</organism>
<reference evidence="2" key="1">
    <citation type="submission" date="2022-11" db="UniProtKB">
        <authorList>
            <consortium name="WormBaseParasite"/>
        </authorList>
    </citation>
    <scope>IDENTIFICATION</scope>
</reference>